<dbReference type="EMBL" id="QFPW01000001">
    <property type="protein sequence ID" value="PZQ52187.1"/>
    <property type="molecule type" value="Genomic_DNA"/>
</dbReference>
<dbReference type="InterPro" id="IPR011970">
    <property type="entry name" value="MltB_2"/>
</dbReference>
<dbReference type="InterPro" id="IPR036366">
    <property type="entry name" value="PGBDSf"/>
</dbReference>
<dbReference type="GO" id="GO:0009253">
    <property type="term" value="P:peptidoglycan catabolic process"/>
    <property type="evidence" value="ECO:0007669"/>
    <property type="project" value="TreeGrafter"/>
</dbReference>
<gene>
    <name evidence="3" type="ORF">DI556_00535</name>
</gene>
<proteinExistence type="predicted"/>
<dbReference type="FunFam" id="1.10.8.350:FF:000001">
    <property type="entry name" value="Lytic murein transglycosylase B"/>
    <property type="match status" value="1"/>
</dbReference>
<comment type="caution">
    <text evidence="3">The sequence shown here is derived from an EMBL/GenBank/DDBJ whole genome shotgun (WGS) entry which is preliminary data.</text>
</comment>
<dbReference type="PANTHER" id="PTHR30163">
    <property type="entry name" value="MEMBRANE-BOUND LYTIC MUREIN TRANSGLYCOSYLASE B"/>
    <property type="match status" value="1"/>
</dbReference>
<feature type="domain" description="Transglycosylase SLT" evidence="2">
    <location>
        <begin position="79"/>
        <end position="370"/>
    </location>
</feature>
<evidence type="ECO:0000259" key="2">
    <source>
        <dbReference type="Pfam" id="PF13406"/>
    </source>
</evidence>
<reference evidence="3 4" key="1">
    <citation type="submission" date="2017-08" db="EMBL/GenBank/DDBJ databases">
        <title>Infants hospitalized years apart are colonized by the same room-sourced microbial strains.</title>
        <authorList>
            <person name="Brooks B."/>
            <person name="Olm M.R."/>
            <person name="Firek B.A."/>
            <person name="Baker R."/>
            <person name="Thomas B.C."/>
            <person name="Morowitz M.J."/>
            <person name="Banfield J.F."/>
        </authorList>
    </citation>
    <scope>NUCLEOTIDE SEQUENCE [LARGE SCALE GENOMIC DNA]</scope>
    <source>
        <strain evidence="3">S2_005_002_R2_34</strain>
    </source>
</reference>
<name>A0A2W5Q4C4_RHOSU</name>
<dbReference type="AlphaFoldDB" id="A0A2W5Q4C4"/>
<dbReference type="PANTHER" id="PTHR30163:SF8">
    <property type="entry name" value="LYTIC MUREIN TRANSGLYCOSYLASE"/>
    <property type="match status" value="1"/>
</dbReference>
<dbReference type="Proteomes" id="UP000249185">
    <property type="component" value="Unassembled WGS sequence"/>
</dbReference>
<dbReference type="Gene3D" id="1.10.8.350">
    <property type="entry name" value="Bacterial muramidase"/>
    <property type="match status" value="1"/>
</dbReference>
<dbReference type="Pfam" id="PF01471">
    <property type="entry name" value="PG_binding_1"/>
    <property type="match status" value="1"/>
</dbReference>
<feature type="domain" description="Peptidoglycan binding-like" evidence="1">
    <location>
        <begin position="395"/>
        <end position="446"/>
    </location>
</feature>
<dbReference type="Pfam" id="PF13406">
    <property type="entry name" value="SLT_2"/>
    <property type="match status" value="1"/>
</dbReference>
<dbReference type="InterPro" id="IPR023346">
    <property type="entry name" value="Lysozyme-like_dom_sf"/>
</dbReference>
<dbReference type="SUPFAM" id="SSF47090">
    <property type="entry name" value="PGBD-like"/>
    <property type="match status" value="1"/>
</dbReference>
<evidence type="ECO:0000313" key="3">
    <source>
        <dbReference type="EMBL" id="PZQ52187.1"/>
    </source>
</evidence>
<sequence length="447" mass="48014">MRRAGASEAQFAFPPEVVPRYPAGKTKEHSSRRQAVRKLSLAALVVALGTAGCGGGTTAQVEAGPVATRNEASPRPADFVAWRDGFRRQALARGISPAVFDAAFANVGVNPTVVRLDGRQAEFSKPIWEYLDSAASPTRVDSGRAHAANLGPTLDAIEARYGVDGDVVLAIWGMETNYGKNRGDIPVIEGLATLAYDGRRRAFAEEQLIDALIILQAGDVTPRRMVGSWAGAMGHTQFMPSSYLSYAVDFTGDGHRDVWSDDPTDALASAANYLAKMGWVRGAPWGLEVHMPAGFDYSTADQGNRHPVSYWRARGVTLMDGKPLPDFGEAAIIAPAGARGPTFIVFKNFYVIKRYNNATSYAMGVGHLGDRIGGGDTFVAAWPRDERELSRTEKVELQERLIAAGYHTGSTDGVIGPDTTNAIRGYQQAAGMTPDGFATAKLLDHLR</sequence>
<dbReference type="NCBIfam" id="TIGR02283">
    <property type="entry name" value="MltB_2"/>
    <property type="match status" value="1"/>
</dbReference>
<evidence type="ECO:0000259" key="1">
    <source>
        <dbReference type="Pfam" id="PF01471"/>
    </source>
</evidence>
<dbReference type="InterPro" id="IPR036365">
    <property type="entry name" value="PGBD-like_sf"/>
</dbReference>
<dbReference type="GO" id="GO:0008933">
    <property type="term" value="F:peptidoglycan lytic transglycosylase activity"/>
    <property type="evidence" value="ECO:0007669"/>
    <property type="project" value="TreeGrafter"/>
</dbReference>
<dbReference type="InterPro" id="IPR043426">
    <property type="entry name" value="MltB-like"/>
</dbReference>
<dbReference type="Gene3D" id="1.10.101.10">
    <property type="entry name" value="PGBD-like superfamily/PGBD"/>
    <property type="match status" value="1"/>
</dbReference>
<dbReference type="InterPro" id="IPR031304">
    <property type="entry name" value="SLT_2"/>
</dbReference>
<dbReference type="Gene3D" id="1.10.530.10">
    <property type="match status" value="1"/>
</dbReference>
<dbReference type="CDD" id="cd13399">
    <property type="entry name" value="Slt35-like"/>
    <property type="match status" value="1"/>
</dbReference>
<dbReference type="InterPro" id="IPR002477">
    <property type="entry name" value="Peptidoglycan-bd-like"/>
</dbReference>
<dbReference type="SUPFAM" id="SSF53955">
    <property type="entry name" value="Lysozyme-like"/>
    <property type="match status" value="1"/>
</dbReference>
<evidence type="ECO:0000313" key="4">
    <source>
        <dbReference type="Proteomes" id="UP000249185"/>
    </source>
</evidence>
<accession>A0A2W5Q4C4</accession>
<protein>
    <submittedName>
        <fullName evidence="3">Lytic murein transglycosylase</fullName>
    </submittedName>
</protein>
<organism evidence="3 4">
    <name type="scientific">Rhodovulum sulfidophilum</name>
    <name type="common">Rhodobacter sulfidophilus</name>
    <dbReference type="NCBI Taxonomy" id="35806"/>
    <lineage>
        <taxon>Bacteria</taxon>
        <taxon>Pseudomonadati</taxon>
        <taxon>Pseudomonadota</taxon>
        <taxon>Alphaproteobacteria</taxon>
        <taxon>Rhodobacterales</taxon>
        <taxon>Paracoccaceae</taxon>
        <taxon>Rhodovulum</taxon>
    </lineage>
</organism>